<keyword evidence="6" id="KW-1185">Reference proteome</keyword>
<dbReference type="GO" id="GO:0045944">
    <property type="term" value="P:positive regulation of transcription by RNA polymerase II"/>
    <property type="evidence" value="ECO:0007669"/>
    <property type="project" value="TreeGrafter"/>
</dbReference>
<feature type="compositionally biased region" description="Basic and acidic residues" evidence="4">
    <location>
        <begin position="119"/>
        <end position="129"/>
    </location>
</feature>
<dbReference type="GO" id="GO:0005634">
    <property type="term" value="C:nucleus"/>
    <property type="evidence" value="ECO:0007669"/>
    <property type="project" value="UniProtKB-SubCell"/>
</dbReference>
<dbReference type="GO" id="GO:0000785">
    <property type="term" value="C:chromatin"/>
    <property type="evidence" value="ECO:0007669"/>
    <property type="project" value="TreeGrafter"/>
</dbReference>
<evidence type="ECO:0000256" key="3">
    <source>
        <dbReference type="ARBA" id="ARBA00023242"/>
    </source>
</evidence>
<accession>A0A5J4NHD7</accession>
<keyword evidence="3" id="KW-0539">Nucleus</keyword>
<feature type="region of interest" description="Disordered" evidence="4">
    <location>
        <begin position="106"/>
        <end position="154"/>
    </location>
</feature>
<gene>
    <name evidence="5" type="ORF">DEA37_0005745</name>
</gene>
<protein>
    <recommendedName>
        <fullName evidence="7">Akirin</fullName>
    </recommendedName>
</protein>
<dbReference type="GO" id="GO:0045089">
    <property type="term" value="P:positive regulation of innate immune response"/>
    <property type="evidence" value="ECO:0007669"/>
    <property type="project" value="TreeGrafter"/>
</dbReference>
<comment type="caution">
    <text evidence="5">The sequence shown here is derived from an EMBL/GenBank/DDBJ whole genome shotgun (WGS) entry which is preliminary data.</text>
</comment>
<dbReference type="PANTHER" id="PTHR13293:SF6">
    <property type="entry name" value="AKIRIN-RELATED"/>
    <property type="match status" value="1"/>
</dbReference>
<evidence type="ECO:0000256" key="2">
    <source>
        <dbReference type="ARBA" id="ARBA00005625"/>
    </source>
</evidence>
<proteinExistence type="inferred from homology"/>
<name>A0A5J4NHD7_9TREM</name>
<reference evidence="5 6" key="1">
    <citation type="journal article" date="2019" name="Gigascience">
        <title>Whole-genome sequence of the oriental lung fluke Paragonimus westermani.</title>
        <authorList>
            <person name="Oey H."/>
            <person name="Zakrzewski M."/>
            <person name="Narain K."/>
            <person name="Devi K.R."/>
            <person name="Agatsuma T."/>
            <person name="Nawaratna S."/>
            <person name="Gobert G.N."/>
            <person name="Jones M.K."/>
            <person name="Ragan M.A."/>
            <person name="McManus D.P."/>
            <person name="Krause L."/>
        </authorList>
    </citation>
    <scope>NUCLEOTIDE SEQUENCE [LARGE SCALE GENOMIC DNA]</scope>
    <source>
        <strain evidence="5 6">IND2009</strain>
    </source>
</reference>
<dbReference type="AlphaFoldDB" id="A0A5J4NHD7"/>
<dbReference type="PANTHER" id="PTHR13293">
    <property type="entry name" value="AKIRIN-RELATED"/>
    <property type="match status" value="1"/>
</dbReference>
<dbReference type="EMBL" id="QNGE01002928">
    <property type="protein sequence ID" value="KAA3674768.1"/>
    <property type="molecule type" value="Genomic_DNA"/>
</dbReference>
<organism evidence="5 6">
    <name type="scientific">Paragonimus westermani</name>
    <dbReference type="NCBI Taxonomy" id="34504"/>
    <lineage>
        <taxon>Eukaryota</taxon>
        <taxon>Metazoa</taxon>
        <taxon>Spiralia</taxon>
        <taxon>Lophotrochozoa</taxon>
        <taxon>Platyhelminthes</taxon>
        <taxon>Trematoda</taxon>
        <taxon>Digenea</taxon>
        <taxon>Plagiorchiida</taxon>
        <taxon>Troglotremata</taxon>
        <taxon>Troglotrematidae</taxon>
        <taxon>Paragonimus</taxon>
    </lineage>
</organism>
<dbReference type="Proteomes" id="UP000324629">
    <property type="component" value="Unassembled WGS sequence"/>
</dbReference>
<evidence type="ECO:0000313" key="5">
    <source>
        <dbReference type="EMBL" id="KAA3674768.1"/>
    </source>
</evidence>
<comment type="similarity">
    <text evidence="2">Belongs to the akirin family.</text>
</comment>
<evidence type="ECO:0000313" key="6">
    <source>
        <dbReference type="Proteomes" id="UP000324629"/>
    </source>
</evidence>
<evidence type="ECO:0000256" key="1">
    <source>
        <dbReference type="ARBA" id="ARBA00004123"/>
    </source>
</evidence>
<dbReference type="GO" id="GO:0003712">
    <property type="term" value="F:transcription coregulator activity"/>
    <property type="evidence" value="ECO:0007669"/>
    <property type="project" value="TreeGrafter"/>
</dbReference>
<sequence>MACATLKRSQNFDILQSAATKRRRLGSCIRSFTSAPAPDSPFIPSEPTTQTQLKRRIKEEIKRLQRRRLIPKFLGSPIPITQATFSGHLREDTAAIASCSGSFRSMVLRSPQPDSQDSDSDHSPSRRSEPLFQNFQPSTISPPHSSERIPSTPRNLDSVPIFTLPQVTALCDRLIKEREDELRQEYDSILSCKLAEQYEAFLKFSHDQLYSRFQNAPMSCEFMRFSRSNRCFLLIFVTYFWLT</sequence>
<evidence type="ECO:0000256" key="4">
    <source>
        <dbReference type="SAM" id="MobiDB-lite"/>
    </source>
</evidence>
<comment type="subcellular location">
    <subcellularLocation>
        <location evidence="1">Nucleus</location>
    </subcellularLocation>
</comment>
<dbReference type="InterPro" id="IPR024132">
    <property type="entry name" value="Akirin"/>
</dbReference>
<feature type="compositionally biased region" description="Polar residues" evidence="4">
    <location>
        <begin position="131"/>
        <end position="154"/>
    </location>
</feature>
<evidence type="ECO:0008006" key="7">
    <source>
        <dbReference type="Google" id="ProtNLM"/>
    </source>
</evidence>